<dbReference type="PRINTS" id="PR00291">
    <property type="entry name" value="KUNITZINHBTR"/>
</dbReference>
<name>A0AAP0JC13_9MAGN</name>
<dbReference type="PROSITE" id="PS00283">
    <property type="entry name" value="SOYBEAN_KUNITZ"/>
    <property type="match status" value="1"/>
</dbReference>
<dbReference type="Gene3D" id="2.80.10.50">
    <property type="match status" value="1"/>
</dbReference>
<evidence type="ECO:0000313" key="3">
    <source>
        <dbReference type="Proteomes" id="UP001417504"/>
    </source>
</evidence>
<sequence>MATYSSSLATLFPLLVLAFVVSSQCAPEEVHDITGKNLISGVDYYILPAAGARGGGLTLGPRRPSPYSYCPLDVIQEEFEDRNGAAVTFLPVNPKKQTIRVSTDLNIKSDTGTTCDETTVWKLDFFDKESRQYFVTTGGSEGNPGPVTLSNWFKIEKFDYDYKLSYCPSVCKFCKVICKDIGIYLDDNGVRRLALSKTPFKIMFKKA</sequence>
<dbReference type="InterPro" id="IPR002160">
    <property type="entry name" value="Prot_inh_Kunz-lg"/>
</dbReference>
<dbReference type="CDD" id="cd23375">
    <property type="entry name" value="beta-trefoil_STI_VvMLP-like"/>
    <property type="match status" value="1"/>
</dbReference>
<organism evidence="2 3">
    <name type="scientific">Stephania japonica</name>
    <dbReference type="NCBI Taxonomy" id="461633"/>
    <lineage>
        <taxon>Eukaryota</taxon>
        <taxon>Viridiplantae</taxon>
        <taxon>Streptophyta</taxon>
        <taxon>Embryophyta</taxon>
        <taxon>Tracheophyta</taxon>
        <taxon>Spermatophyta</taxon>
        <taxon>Magnoliopsida</taxon>
        <taxon>Ranunculales</taxon>
        <taxon>Menispermaceae</taxon>
        <taxon>Menispermoideae</taxon>
        <taxon>Cissampelideae</taxon>
        <taxon>Stephania</taxon>
    </lineage>
</organism>
<proteinExistence type="predicted"/>
<dbReference type="InterPro" id="IPR011065">
    <property type="entry name" value="Kunitz_inhibitor_STI-like_sf"/>
</dbReference>
<dbReference type="Proteomes" id="UP001417504">
    <property type="component" value="Unassembled WGS sequence"/>
</dbReference>
<feature type="chain" id="PRO_5043043420" evidence="1">
    <location>
        <begin position="26"/>
        <end position="207"/>
    </location>
</feature>
<feature type="signal peptide" evidence="1">
    <location>
        <begin position="1"/>
        <end position="25"/>
    </location>
</feature>
<dbReference type="EMBL" id="JBBNAE010000004">
    <property type="protein sequence ID" value="KAK9131179.1"/>
    <property type="molecule type" value="Genomic_DNA"/>
</dbReference>
<evidence type="ECO:0000256" key="1">
    <source>
        <dbReference type="SAM" id="SignalP"/>
    </source>
</evidence>
<dbReference type="SUPFAM" id="SSF50386">
    <property type="entry name" value="STI-like"/>
    <property type="match status" value="1"/>
</dbReference>
<dbReference type="GO" id="GO:0004866">
    <property type="term" value="F:endopeptidase inhibitor activity"/>
    <property type="evidence" value="ECO:0007669"/>
    <property type="project" value="InterPro"/>
</dbReference>
<dbReference type="AlphaFoldDB" id="A0AAP0JC13"/>
<protein>
    <submittedName>
        <fullName evidence="2">Uncharacterized protein</fullName>
    </submittedName>
</protein>
<keyword evidence="1" id="KW-0732">Signal</keyword>
<reference evidence="2 3" key="1">
    <citation type="submission" date="2024-01" db="EMBL/GenBank/DDBJ databases">
        <title>Genome assemblies of Stephania.</title>
        <authorList>
            <person name="Yang L."/>
        </authorList>
    </citation>
    <scope>NUCLEOTIDE SEQUENCE [LARGE SCALE GENOMIC DNA]</scope>
    <source>
        <strain evidence="2">QJT</strain>
        <tissue evidence="2">Leaf</tissue>
    </source>
</reference>
<evidence type="ECO:0000313" key="2">
    <source>
        <dbReference type="EMBL" id="KAK9131179.1"/>
    </source>
</evidence>
<gene>
    <name evidence="2" type="ORF">Sjap_011666</name>
</gene>
<comment type="caution">
    <text evidence="2">The sequence shown here is derived from an EMBL/GenBank/DDBJ whole genome shotgun (WGS) entry which is preliminary data.</text>
</comment>
<dbReference type="Pfam" id="PF00197">
    <property type="entry name" value="Kunitz_legume"/>
    <property type="match status" value="1"/>
</dbReference>
<dbReference type="SMART" id="SM00452">
    <property type="entry name" value="STI"/>
    <property type="match status" value="1"/>
</dbReference>
<dbReference type="PANTHER" id="PTHR33107:SF5">
    <property type="entry name" value="KUNITZ TRYPSIN INHIBITOR 5"/>
    <property type="match status" value="1"/>
</dbReference>
<dbReference type="PANTHER" id="PTHR33107">
    <property type="entry name" value="KUNITZ TRYPSIN INHIBITOR 2"/>
    <property type="match status" value="1"/>
</dbReference>
<accession>A0AAP0JC13</accession>
<keyword evidence="3" id="KW-1185">Reference proteome</keyword>